<dbReference type="PROSITE" id="PS50007">
    <property type="entry name" value="PIPLC_X_DOMAIN"/>
    <property type="match status" value="1"/>
</dbReference>
<dbReference type="OrthoDB" id="1046782at2759"/>
<evidence type="ECO:0000313" key="4">
    <source>
        <dbReference type="Proteomes" id="UP000319257"/>
    </source>
</evidence>
<feature type="signal peptide" evidence="1">
    <location>
        <begin position="1"/>
        <end position="28"/>
    </location>
</feature>
<dbReference type="Proteomes" id="UP000319257">
    <property type="component" value="Unassembled WGS sequence"/>
</dbReference>
<reference evidence="3 4" key="1">
    <citation type="submission" date="2019-06" db="EMBL/GenBank/DDBJ databases">
        <title>Draft genome sequence of the filamentous fungus Phialemoniopsis curvata isolated from diesel fuel.</title>
        <authorList>
            <person name="Varaljay V.A."/>
            <person name="Lyon W.J."/>
            <person name="Crouch A.L."/>
            <person name="Drake C.E."/>
            <person name="Hollomon J.M."/>
            <person name="Nadeau L.J."/>
            <person name="Nunn H.S."/>
            <person name="Stevenson B.S."/>
            <person name="Bojanowski C.L."/>
            <person name="Crookes-Goodson W.J."/>
        </authorList>
    </citation>
    <scope>NUCLEOTIDE SEQUENCE [LARGE SCALE GENOMIC DNA]</scope>
    <source>
        <strain evidence="3 4">D216</strain>
    </source>
</reference>
<dbReference type="Gene3D" id="3.20.20.190">
    <property type="entry name" value="Phosphatidylinositol (PI) phosphodiesterase"/>
    <property type="match status" value="1"/>
</dbReference>
<feature type="chain" id="PRO_5021394649" description="Rhamnogalacturonase A/B/Epimerase-like pectate lyase domain-containing protein" evidence="1">
    <location>
        <begin position="29"/>
        <end position="1506"/>
    </location>
</feature>
<gene>
    <name evidence="3" type="ORF">E0L32_003475</name>
</gene>
<dbReference type="GeneID" id="41970922"/>
<comment type="caution">
    <text evidence="3">The sequence shown here is derived from an EMBL/GenBank/DDBJ whole genome shotgun (WGS) entry which is preliminary data.</text>
</comment>
<dbReference type="SUPFAM" id="SSF51126">
    <property type="entry name" value="Pectin lyase-like"/>
    <property type="match status" value="2"/>
</dbReference>
<proteinExistence type="predicted"/>
<accession>A0A507BBN6</accession>
<dbReference type="InterPro" id="IPR011050">
    <property type="entry name" value="Pectin_lyase_fold/virulence"/>
</dbReference>
<evidence type="ECO:0000256" key="1">
    <source>
        <dbReference type="SAM" id="SignalP"/>
    </source>
</evidence>
<dbReference type="InParanoid" id="A0A507BBN6"/>
<dbReference type="PANTHER" id="PTHR33928:SF2">
    <property type="entry name" value="PECTATE LYASE SUPERFAMILY PROTEIN DOMAIN-CONTAINING PROTEIN-RELATED"/>
    <property type="match status" value="1"/>
</dbReference>
<dbReference type="EMBL" id="SKBQ01000015">
    <property type="protein sequence ID" value="TPX16913.1"/>
    <property type="molecule type" value="Genomic_DNA"/>
</dbReference>
<feature type="domain" description="Rhamnogalacturonase A/B/Epimerase-like pectate lyase" evidence="2">
    <location>
        <begin position="184"/>
        <end position="414"/>
    </location>
</feature>
<keyword evidence="4" id="KW-1185">Reference proteome</keyword>
<dbReference type="RefSeq" id="XP_030998624.1">
    <property type="nucleotide sequence ID" value="XM_031137779.1"/>
</dbReference>
<dbReference type="PANTHER" id="PTHR33928">
    <property type="entry name" value="POLYGALACTURONASE QRT3"/>
    <property type="match status" value="1"/>
</dbReference>
<evidence type="ECO:0000313" key="3">
    <source>
        <dbReference type="EMBL" id="TPX16913.1"/>
    </source>
</evidence>
<dbReference type="Pfam" id="PF12708">
    <property type="entry name" value="Pect-lyase_RHGA_epim"/>
    <property type="match status" value="2"/>
</dbReference>
<dbReference type="InterPro" id="IPR024535">
    <property type="entry name" value="RHGA/B-epi-like_pectate_lyase"/>
</dbReference>
<name>A0A507BBN6_9PEZI</name>
<dbReference type="InterPro" id="IPR012334">
    <property type="entry name" value="Pectin_lyas_fold"/>
</dbReference>
<dbReference type="InterPro" id="IPR017946">
    <property type="entry name" value="PLC-like_Pdiesterase_TIM-brl"/>
</dbReference>
<dbReference type="GO" id="GO:0006629">
    <property type="term" value="P:lipid metabolic process"/>
    <property type="evidence" value="ECO:0007669"/>
    <property type="project" value="InterPro"/>
</dbReference>
<keyword evidence="1" id="KW-0732">Signal</keyword>
<dbReference type="SUPFAM" id="SSF51695">
    <property type="entry name" value="PLC-like phosphodiesterases"/>
    <property type="match status" value="1"/>
</dbReference>
<feature type="domain" description="Rhamnogalacturonase A/B/Epimerase-like pectate lyase" evidence="2">
    <location>
        <begin position="547"/>
        <end position="608"/>
    </location>
</feature>
<dbReference type="Gene3D" id="2.160.20.10">
    <property type="entry name" value="Single-stranded right-handed beta-helix, Pectin lyase-like"/>
    <property type="match status" value="2"/>
</dbReference>
<protein>
    <recommendedName>
        <fullName evidence="2">Rhamnogalacturonase A/B/Epimerase-like pectate lyase domain-containing protein</fullName>
    </recommendedName>
</protein>
<dbReference type="CDD" id="cd23668">
    <property type="entry name" value="GH55_beta13glucanase-like"/>
    <property type="match status" value="1"/>
</dbReference>
<evidence type="ECO:0000259" key="2">
    <source>
        <dbReference type="Pfam" id="PF12708"/>
    </source>
</evidence>
<dbReference type="GO" id="GO:0004650">
    <property type="term" value="F:polygalacturonase activity"/>
    <property type="evidence" value="ECO:0007669"/>
    <property type="project" value="InterPro"/>
</dbReference>
<dbReference type="InterPro" id="IPR039279">
    <property type="entry name" value="QRT3-like"/>
</dbReference>
<sequence length="1506" mass="165057">MPPSQAVPLRFLLLSVCLFLCALPEVLAGIIHGVHFSDSKPELLTRQEDRGNDTVAPLLAGATPADIENARKIVKAAIEESSKRNKARLDKPARNIYKLAPKTSVGGSSSRVKRDAEDEPVPALLTITPEIAAAAALVAEADAKANATGGQNVLQKRGTFWMEHIERKGAYPSDWGGSSGYKVFRNVKSAPYNAKGDGVTDDTEAIRKAIMEGDRCAEKCNGATNKNAIVYFPPGRYLVSSTIQVIFGTQLIGDKNDRPQIIASAGFVGLGVLSTNEYVPDGGTGPDGNAKQWYINTGRFYSQIRNFVIDITRTDPNAYVCAIHYQVAQATSLQDVELVAKTGTTQQGMFSENGSGGVMSDVTFRGGNFGFYGGNQQFTAQRMTFIGCKTAVQIIWDWGWIWKSVKVSGGEVGFRLLGEGGQGTIGSVAFVDSTFENVGQAIVIGGVESKPGSGTTGLIIENCAFSGVTNRVVTSSNTAVLSGSGSVTHWVLGPTYSKGERSWANGVTSLSKSREASLVSSGSGGLPVSPYFERKRPQYEDRDASAFIHVKDYGAKGDGSSDDTAAVQRAFDAAADGSKILFVDNGVYILTGTVTIPKNAKVVGECWASFVARGSYFSDADDPKVVLRVGKDGDIGNVELQDFIVLTKGGTAGAILIEWNVQAERQGSAALWDVHARVGGATGTDQNPSDCPPITGGTNPAKCQAAHMLMHITPKASGLFDNMWLWIADHLIDDPLRDDDSNNMDQLSIYVSRGLLIESKRPVWLYGTASEHAVMYQYNFYKAKNVYAGMLQTEPPYFQPTPKAPAPFKAGKYPSDPDYSCKGGDFDGCDTAWAVVITGSENIMIGAAGTYSWFSTYTQDCIDQHSCQKALWFMKDNYDNVRIQHLITIGAKYSLVSDGKGVLSTDNLATTGHPQWSHISVFDAASLGSQPDENFCDPADNTFQKPSGPPQGESYPSPGFTIKDWDDAVDSSKIYVTIVNLTPYTFKLDRTEFCQMDRMDFGDVPPGHVRQNVMDYFGAKGGTNPVDDNGEAYYHIEETGKKFVIMARTHIPDSPSVLRPRIDMGGLGVGLREFKGRGGQRAVNLVITGSDDYGTYYTSMYSPPIGWMQEIKDVIGPRTLNHVVMPGTHDAGMSVIGKYAWLGDKMNTQTQAHNLYDQLRLGSRWIDLRIINCPFDPSAGDYNFHTAHTCWPCDFHVGATGITGTEVVEMVNKFTDEYPGEVIVLWTRYMYSIDEDPKSGGETNEIREFNEAEMKAFYDLLKGIKRRCSEDSLKVNGKKVKFNQMKMEDIMKQNNGEGCVLIMLDPDDVHGSRAQGSLPSEGIFKGTDFMDRWDMWPFSSDRKTIIEKNVNAWSDLRKIGDDFLIGQWIGTYDTTMLTYLGLQELALRNLYDFLFWQGAAQMNPDSFPNVILLDYLGVVISGEWDWDQADHEVRALILGLNLYMVSENCDISMVRAPLRHPKANAREVRESLLVNDTVRVDPKSFSTMKLEPIHEALAKRQQNNCP</sequence>
<organism evidence="3 4">
    <name type="scientific">Thyridium curvatum</name>
    <dbReference type="NCBI Taxonomy" id="1093900"/>
    <lineage>
        <taxon>Eukaryota</taxon>
        <taxon>Fungi</taxon>
        <taxon>Dikarya</taxon>
        <taxon>Ascomycota</taxon>
        <taxon>Pezizomycotina</taxon>
        <taxon>Sordariomycetes</taxon>
        <taxon>Sordariomycetidae</taxon>
        <taxon>Thyridiales</taxon>
        <taxon>Thyridiaceae</taxon>
        <taxon>Thyridium</taxon>
    </lineage>
</organism>
<dbReference type="STRING" id="1093900.A0A507BBN6"/>
<dbReference type="GO" id="GO:0008081">
    <property type="term" value="F:phosphoric diester hydrolase activity"/>
    <property type="evidence" value="ECO:0007669"/>
    <property type="project" value="InterPro"/>
</dbReference>